<dbReference type="Gene3D" id="3.60.10.10">
    <property type="entry name" value="Endonuclease/exonuclease/phosphatase"/>
    <property type="match status" value="1"/>
</dbReference>
<name>A0ABQ3XYW7_9ACTN</name>
<feature type="transmembrane region" description="Helical" evidence="1">
    <location>
        <begin position="26"/>
        <end position="50"/>
    </location>
</feature>
<organism evidence="3 4">
    <name type="scientific">Paractinoplanes deccanensis</name>
    <dbReference type="NCBI Taxonomy" id="113561"/>
    <lineage>
        <taxon>Bacteria</taxon>
        <taxon>Bacillati</taxon>
        <taxon>Actinomycetota</taxon>
        <taxon>Actinomycetes</taxon>
        <taxon>Micromonosporales</taxon>
        <taxon>Micromonosporaceae</taxon>
        <taxon>Paractinoplanes</taxon>
    </lineage>
</organism>
<keyword evidence="3" id="KW-0540">Nuclease</keyword>
<dbReference type="InterPro" id="IPR005135">
    <property type="entry name" value="Endo/exonuclease/phosphatase"/>
</dbReference>
<protein>
    <submittedName>
        <fullName evidence="3">Endonuclease</fullName>
    </submittedName>
</protein>
<keyword evidence="3" id="KW-0378">Hydrolase</keyword>
<evidence type="ECO:0000313" key="4">
    <source>
        <dbReference type="Proteomes" id="UP000609879"/>
    </source>
</evidence>
<keyword evidence="4" id="KW-1185">Reference proteome</keyword>
<keyword evidence="1" id="KW-1133">Transmembrane helix</keyword>
<keyword evidence="1" id="KW-0472">Membrane</keyword>
<feature type="domain" description="Endonuclease/exonuclease/phosphatase" evidence="2">
    <location>
        <begin position="93"/>
        <end position="306"/>
    </location>
</feature>
<dbReference type="SUPFAM" id="SSF56219">
    <property type="entry name" value="DNase I-like"/>
    <property type="match status" value="1"/>
</dbReference>
<dbReference type="InterPro" id="IPR036691">
    <property type="entry name" value="Endo/exonu/phosph_ase_sf"/>
</dbReference>
<gene>
    <name evidence="3" type="ORF">Ade02nite_15790</name>
</gene>
<dbReference type="Pfam" id="PF03372">
    <property type="entry name" value="Exo_endo_phos"/>
    <property type="match status" value="1"/>
</dbReference>
<sequence>MKILAWVLVVPGAAWAVLRVSGWSPGAVVVVLPFTPYAIGWSLISLGVALSVRRWRAAVVAGVGGALLVACVAPRVLPDRDRGPADGVAVRLLSANMLRGGADPEAIVRRVRDGNVSVLTVQEFTAGGQAALTAAGLDHLLPYASTAPQRATDPFGTTGSAVYSRFPLSDKGFRLNEGGFQQAYATVRAPGAVPVAVESVHPAAPYALDVLDDWREDLAAQPAPDPDGPPRVLAGDFNATLDHPQLRALVGRGYRDAAATAGRGLVPSWGPYGYRPIPPITIDHVLVDRRLGVRGFTAYDLPRSDHRMILAALVVPADPFSI</sequence>
<feature type="transmembrane region" description="Helical" evidence="1">
    <location>
        <begin position="57"/>
        <end position="77"/>
    </location>
</feature>
<dbReference type="EMBL" id="BOMI01000023">
    <property type="protein sequence ID" value="GID72938.1"/>
    <property type="molecule type" value="Genomic_DNA"/>
</dbReference>
<evidence type="ECO:0000259" key="2">
    <source>
        <dbReference type="Pfam" id="PF03372"/>
    </source>
</evidence>
<proteinExistence type="predicted"/>
<comment type="caution">
    <text evidence="3">The sequence shown here is derived from an EMBL/GenBank/DDBJ whole genome shotgun (WGS) entry which is preliminary data.</text>
</comment>
<dbReference type="GO" id="GO:0004519">
    <property type="term" value="F:endonuclease activity"/>
    <property type="evidence" value="ECO:0007669"/>
    <property type="project" value="UniProtKB-KW"/>
</dbReference>
<evidence type="ECO:0000256" key="1">
    <source>
        <dbReference type="SAM" id="Phobius"/>
    </source>
</evidence>
<evidence type="ECO:0000313" key="3">
    <source>
        <dbReference type="EMBL" id="GID72938.1"/>
    </source>
</evidence>
<keyword evidence="1" id="KW-0812">Transmembrane</keyword>
<keyword evidence="3" id="KW-0255">Endonuclease</keyword>
<dbReference type="Proteomes" id="UP000609879">
    <property type="component" value="Unassembled WGS sequence"/>
</dbReference>
<reference evidence="3 4" key="1">
    <citation type="submission" date="2021-01" db="EMBL/GenBank/DDBJ databases">
        <title>Whole genome shotgun sequence of Actinoplanes deccanensis NBRC 13994.</title>
        <authorList>
            <person name="Komaki H."/>
            <person name="Tamura T."/>
        </authorList>
    </citation>
    <scope>NUCLEOTIDE SEQUENCE [LARGE SCALE GENOMIC DNA]</scope>
    <source>
        <strain evidence="3 4">NBRC 13994</strain>
    </source>
</reference>
<accession>A0ABQ3XYW7</accession>